<dbReference type="GO" id="GO:0003872">
    <property type="term" value="F:6-phosphofructokinase activity"/>
    <property type="evidence" value="ECO:0007669"/>
    <property type="project" value="InterPro"/>
</dbReference>
<feature type="non-terminal residue" evidence="6">
    <location>
        <position position="1"/>
    </location>
</feature>
<sequence length="65" mass="6857">VDRTFGFETAVQEVQRPLLAAKVRVEASSTRGGIGLVKVMGRHSGFLAMQASLASGVVDVCLIPE</sequence>
<keyword evidence="7" id="KW-1185">Reference proteome</keyword>
<dbReference type="EMBL" id="PGGS01005150">
    <property type="protein sequence ID" value="PNG79438.1"/>
    <property type="molecule type" value="Genomic_DNA"/>
</dbReference>
<evidence type="ECO:0000256" key="1">
    <source>
        <dbReference type="ARBA" id="ARBA00022679"/>
    </source>
</evidence>
<organism evidence="6 7">
    <name type="scientific">Tetrabaena socialis</name>
    <dbReference type="NCBI Taxonomy" id="47790"/>
    <lineage>
        <taxon>Eukaryota</taxon>
        <taxon>Viridiplantae</taxon>
        <taxon>Chlorophyta</taxon>
        <taxon>core chlorophytes</taxon>
        <taxon>Chlorophyceae</taxon>
        <taxon>CS clade</taxon>
        <taxon>Chlamydomonadales</taxon>
        <taxon>Tetrabaenaceae</taxon>
        <taxon>Tetrabaena</taxon>
    </lineage>
</organism>
<name>A0A2J7XUM6_9CHLO</name>
<evidence type="ECO:0000313" key="7">
    <source>
        <dbReference type="Proteomes" id="UP000236333"/>
    </source>
</evidence>
<dbReference type="PANTHER" id="PTHR45770">
    <property type="entry name" value="ATP-DEPENDENT 6-PHOSPHOFRUCTOKINASE 1"/>
    <property type="match status" value="1"/>
</dbReference>
<keyword evidence="4" id="KW-0460">Magnesium</keyword>
<proteinExistence type="predicted"/>
<dbReference type="InterPro" id="IPR035966">
    <property type="entry name" value="PKF_sf"/>
</dbReference>
<keyword evidence="1" id="KW-0808">Transferase</keyword>
<dbReference type="SUPFAM" id="SSF53784">
    <property type="entry name" value="Phosphofructokinase"/>
    <property type="match status" value="1"/>
</dbReference>
<evidence type="ECO:0000256" key="3">
    <source>
        <dbReference type="ARBA" id="ARBA00022777"/>
    </source>
</evidence>
<keyword evidence="2" id="KW-0479">Metal-binding</keyword>
<evidence type="ECO:0000256" key="2">
    <source>
        <dbReference type="ARBA" id="ARBA00022723"/>
    </source>
</evidence>
<accession>A0A2J7XUM6</accession>
<dbReference type="InterPro" id="IPR050929">
    <property type="entry name" value="PFKA"/>
</dbReference>
<protein>
    <submittedName>
        <fullName evidence="6">6-phosphofructokinase 5, chloroplastic</fullName>
    </submittedName>
</protein>
<feature type="domain" description="Phosphofructokinase" evidence="5">
    <location>
        <begin position="2"/>
        <end position="65"/>
    </location>
</feature>
<dbReference type="Proteomes" id="UP000236333">
    <property type="component" value="Unassembled WGS sequence"/>
</dbReference>
<evidence type="ECO:0000256" key="4">
    <source>
        <dbReference type="ARBA" id="ARBA00022842"/>
    </source>
</evidence>
<feature type="non-terminal residue" evidence="6">
    <location>
        <position position="65"/>
    </location>
</feature>
<dbReference type="Gene3D" id="3.40.50.460">
    <property type="entry name" value="Phosphofructokinase domain"/>
    <property type="match status" value="1"/>
</dbReference>
<dbReference type="AlphaFoldDB" id="A0A2J7XUM6"/>
<dbReference type="InterPro" id="IPR000023">
    <property type="entry name" value="Phosphofructokinase_dom"/>
</dbReference>
<dbReference type="GO" id="GO:0046872">
    <property type="term" value="F:metal ion binding"/>
    <property type="evidence" value="ECO:0007669"/>
    <property type="project" value="UniProtKB-KW"/>
</dbReference>
<evidence type="ECO:0000259" key="5">
    <source>
        <dbReference type="Pfam" id="PF00365"/>
    </source>
</evidence>
<dbReference type="UniPathway" id="UPA00109">
    <property type="reaction ID" value="UER00182"/>
</dbReference>
<evidence type="ECO:0000313" key="6">
    <source>
        <dbReference type="EMBL" id="PNG79438.1"/>
    </source>
</evidence>
<reference evidence="6 7" key="1">
    <citation type="journal article" date="2017" name="Mol. Biol. Evol.">
        <title>The 4-celled Tetrabaena socialis nuclear genome reveals the essential components for genetic control of cell number at the origin of multicellularity in the volvocine lineage.</title>
        <authorList>
            <person name="Featherston J."/>
            <person name="Arakaki Y."/>
            <person name="Hanschen E.R."/>
            <person name="Ferris P.J."/>
            <person name="Michod R.E."/>
            <person name="Olson B.J.S.C."/>
            <person name="Nozaki H."/>
            <person name="Durand P.M."/>
        </authorList>
    </citation>
    <scope>NUCLEOTIDE SEQUENCE [LARGE SCALE GENOMIC DNA]</scope>
    <source>
        <strain evidence="6 7">NIES-571</strain>
    </source>
</reference>
<gene>
    <name evidence="6" type="ORF">TSOC_015364</name>
</gene>
<comment type="caution">
    <text evidence="6">The sequence shown here is derived from an EMBL/GenBank/DDBJ whole genome shotgun (WGS) entry which is preliminary data.</text>
</comment>
<dbReference type="OrthoDB" id="523723at2759"/>
<keyword evidence="3 6" id="KW-0418">Kinase</keyword>
<dbReference type="Pfam" id="PF00365">
    <property type="entry name" value="PFK"/>
    <property type="match status" value="1"/>
</dbReference>